<reference evidence="1" key="1">
    <citation type="submission" date="2023-07" db="EMBL/GenBank/DDBJ databases">
        <authorList>
            <person name="Aktuganov G."/>
            <person name="Boyko T."/>
            <person name="Delegan Y."/>
            <person name="Galimzianova N."/>
            <person name="Gilvanova E."/>
            <person name="Korobov V."/>
            <person name="Kuzmina L."/>
            <person name="Melentiev A."/>
            <person name="Milman P."/>
            <person name="Ryabova A."/>
            <person name="Stupak E."/>
            <person name="Yasakov T."/>
            <person name="Zharikova N."/>
            <person name="Zhurenko E."/>
        </authorList>
    </citation>
    <scope>NUCLEOTIDE SEQUENCE</scope>
    <source>
        <strain evidence="1">IB-739</strain>
    </source>
</reference>
<gene>
    <name evidence="1" type="ORF">Q3C12_35010</name>
</gene>
<dbReference type="NCBIfam" id="TIGR01643">
    <property type="entry name" value="YD_repeat_2x"/>
    <property type="match status" value="3"/>
</dbReference>
<dbReference type="PANTHER" id="PTHR32305:SF15">
    <property type="entry name" value="PROTEIN RHSA-RELATED"/>
    <property type="match status" value="1"/>
</dbReference>
<organism evidence="1 2">
    <name type="scientific">Paenibacillus ehimensis</name>
    <dbReference type="NCBI Taxonomy" id="79264"/>
    <lineage>
        <taxon>Bacteria</taxon>
        <taxon>Bacillati</taxon>
        <taxon>Bacillota</taxon>
        <taxon>Bacilli</taxon>
        <taxon>Bacillales</taxon>
        <taxon>Paenibacillaceae</taxon>
        <taxon>Paenibacillus</taxon>
    </lineage>
</organism>
<dbReference type="Pfam" id="PF05593">
    <property type="entry name" value="RHS_repeat"/>
    <property type="match status" value="1"/>
</dbReference>
<dbReference type="Gene3D" id="2.180.10.10">
    <property type="entry name" value="RHS repeat-associated core"/>
    <property type="match status" value="1"/>
</dbReference>
<comment type="caution">
    <text evidence="1">The sequence shown here is derived from an EMBL/GenBank/DDBJ whole genome shotgun (WGS) entry which is preliminary data.</text>
</comment>
<feature type="non-terminal residue" evidence="1">
    <location>
        <position position="173"/>
    </location>
</feature>
<evidence type="ECO:0000313" key="1">
    <source>
        <dbReference type="EMBL" id="MDO3682198.1"/>
    </source>
</evidence>
<accession>A0ABT8VMH8</accession>
<dbReference type="InterPro" id="IPR006530">
    <property type="entry name" value="YD"/>
</dbReference>
<proteinExistence type="predicted"/>
<evidence type="ECO:0008006" key="3">
    <source>
        <dbReference type="Google" id="ProtNLM"/>
    </source>
</evidence>
<dbReference type="InterPro" id="IPR031325">
    <property type="entry name" value="RHS_repeat"/>
</dbReference>
<dbReference type="PANTHER" id="PTHR32305">
    <property type="match status" value="1"/>
</dbReference>
<dbReference type="EMBL" id="JAUMKJ010000120">
    <property type="protein sequence ID" value="MDO3682198.1"/>
    <property type="molecule type" value="Genomic_DNA"/>
</dbReference>
<dbReference type="InterPro" id="IPR050708">
    <property type="entry name" value="T6SS_VgrG/RHS"/>
</dbReference>
<dbReference type="RefSeq" id="WP_302881621.1">
    <property type="nucleotide sequence ID" value="NZ_JAUMKJ010000120.1"/>
</dbReference>
<keyword evidence="2" id="KW-1185">Reference proteome</keyword>
<name>A0ABT8VMH8_9BACL</name>
<evidence type="ECO:0000313" key="2">
    <source>
        <dbReference type="Proteomes" id="UP001168883"/>
    </source>
</evidence>
<dbReference type="Proteomes" id="UP001168883">
    <property type="component" value="Unassembled WGS sequence"/>
</dbReference>
<sequence length="173" mass="19703">MHPDPLGGVVQYEYNELGELLSETDEEGRVTRLVYDGQDNLIEVTLPDGTSGKWTYNHRGECLQETNPLGAKQVLVYDALGRIVRAELPDGNVIKLKYNAYDEVILAEDNQHRVAFGYTPLGKLTWREERGKRVQLTYNKEEELTEVINERGERYVLERDANGSIVRETGFDG</sequence>
<protein>
    <recommendedName>
        <fullName evidence="3">RHS repeat protein</fullName>
    </recommendedName>
</protein>